<keyword evidence="1" id="KW-0210">Decarboxylase</keyword>
<dbReference type="AlphaFoldDB" id="A0A086STG3"/>
<evidence type="ECO:0000259" key="4">
    <source>
        <dbReference type="Pfam" id="PF12588"/>
    </source>
</evidence>
<feature type="region of interest" description="Disordered" evidence="3">
    <location>
        <begin position="1"/>
        <end position="34"/>
    </location>
</feature>
<dbReference type="Pfam" id="PF02666">
    <property type="entry name" value="PS_Dcarbxylase"/>
    <property type="match status" value="1"/>
</dbReference>
<accession>A0A086STG3</accession>
<proteinExistence type="predicted"/>
<keyword evidence="6" id="KW-1185">Reference proteome</keyword>
<dbReference type="Proteomes" id="UP000029964">
    <property type="component" value="Unassembled WGS sequence"/>
</dbReference>
<evidence type="ECO:0000256" key="2">
    <source>
        <dbReference type="ARBA" id="ARBA00023239"/>
    </source>
</evidence>
<reference evidence="6" key="1">
    <citation type="journal article" date="2014" name="Genome Announc.">
        <title>Genome sequence and annotation of Acremonium chrysogenum, producer of the beta-lactam antibiotic cephalosporin C.</title>
        <authorList>
            <person name="Terfehr D."/>
            <person name="Dahlmann T.A."/>
            <person name="Specht T."/>
            <person name="Zadra I."/>
            <person name="Kuernsteiner H."/>
            <person name="Kueck U."/>
        </authorList>
    </citation>
    <scope>NUCLEOTIDE SEQUENCE [LARGE SCALE GENOMIC DNA]</scope>
    <source>
        <strain evidence="6">ATCC 11550 / CBS 779.69 / DSM 880 / IAM 14645 / JCM 23072 / IMI 49137</strain>
    </source>
</reference>
<protein>
    <submittedName>
        <fullName evidence="5">Phosphatidylserine decarboxylase proenzyme-like protein</fullName>
    </submittedName>
</protein>
<feature type="domain" description="L-tryptophan decarboxylase PsiD-like" evidence="4">
    <location>
        <begin position="58"/>
        <end position="200"/>
    </location>
</feature>
<evidence type="ECO:0000313" key="6">
    <source>
        <dbReference type="Proteomes" id="UP000029964"/>
    </source>
</evidence>
<dbReference type="Pfam" id="PF12588">
    <property type="entry name" value="PSDC"/>
    <property type="match status" value="1"/>
</dbReference>
<dbReference type="PANTHER" id="PTHR10067">
    <property type="entry name" value="PHOSPHATIDYLSERINE DECARBOXYLASE"/>
    <property type="match status" value="1"/>
</dbReference>
<dbReference type="GO" id="GO:0005739">
    <property type="term" value="C:mitochondrion"/>
    <property type="evidence" value="ECO:0007669"/>
    <property type="project" value="TreeGrafter"/>
</dbReference>
<dbReference type="OrthoDB" id="5973539at2759"/>
<keyword evidence="2" id="KW-0456">Lyase</keyword>
<evidence type="ECO:0000313" key="5">
    <source>
        <dbReference type="EMBL" id="KFH40395.1"/>
    </source>
</evidence>
<dbReference type="HOGENOM" id="CLU_033450_1_0_1"/>
<dbReference type="InterPro" id="IPR003817">
    <property type="entry name" value="PS_Dcarbxylase"/>
</dbReference>
<dbReference type="GO" id="GO:0004609">
    <property type="term" value="F:phosphatidylserine decarboxylase activity"/>
    <property type="evidence" value="ECO:0007669"/>
    <property type="project" value="InterPro"/>
</dbReference>
<dbReference type="PANTHER" id="PTHR10067:SF9">
    <property type="entry name" value="PHOSPHATIDYLSERINE DECARBOXYLASE FAMILY PROTEIN (AFU_ORTHOLOGUE AFUA_7G01730)"/>
    <property type="match status" value="1"/>
</dbReference>
<dbReference type="GO" id="GO:0006646">
    <property type="term" value="P:phosphatidylethanolamine biosynthetic process"/>
    <property type="evidence" value="ECO:0007669"/>
    <property type="project" value="TreeGrafter"/>
</dbReference>
<sequence>MLDSGNLSEVSVTGQNSSQQATSMRGSAGDSAASKPQATSWLEEFISSTDARGDVPLHPSVQGLKELIESRAELRMWATAMFQEVPNKSPYNRQNGAVGRSSVRDYHHMLALISVIVNEVAPTWTMAAAGFGTIGLPFEATLDWAMDTPSGHAFFHDGSVNAQLKVVLDAWRDNLLMTSKSRAVVTTDAGNWLSKEAVAAIERNANLDPNKRYTFEQLFRCDPAGDPRHWGFQSWDDFFVRQFTDMDALRPVGYPDNPAWVVNGCESWAVAIQTDVKRHDNFWLKGNRYSLQDMLDRHPLADRFVGGTVHQSVLRVTAYHRWAAPVSGHVVYAGVVPGRYFAHSPAGGLGAEPVRSPRDVLGSLTHFSTRALIFIQGDDPVGLMCFVAVGIADVSTCEIATKFMGDWPQPVRKGEELGMFHYGGSSQCLVFRKGLKLAFTDAAVPGAQKKDVAIRSPLAFAYAED</sequence>
<comment type="caution">
    <text evidence="5">The sequence shown here is derived from an EMBL/GenBank/DDBJ whole genome shotgun (WGS) entry which is preliminary data.</text>
</comment>
<evidence type="ECO:0000256" key="3">
    <source>
        <dbReference type="SAM" id="MobiDB-lite"/>
    </source>
</evidence>
<dbReference type="STRING" id="857340.A0A086STG3"/>
<gene>
    <name evidence="5" type="ORF">ACRE_089420</name>
</gene>
<organism evidence="5 6">
    <name type="scientific">Hapsidospora chrysogenum (strain ATCC 11550 / CBS 779.69 / DSM 880 / IAM 14645 / JCM 23072 / IMI 49137)</name>
    <name type="common">Acremonium chrysogenum</name>
    <dbReference type="NCBI Taxonomy" id="857340"/>
    <lineage>
        <taxon>Eukaryota</taxon>
        <taxon>Fungi</taxon>
        <taxon>Dikarya</taxon>
        <taxon>Ascomycota</taxon>
        <taxon>Pezizomycotina</taxon>
        <taxon>Sordariomycetes</taxon>
        <taxon>Hypocreomycetidae</taxon>
        <taxon>Hypocreales</taxon>
        <taxon>Bionectriaceae</taxon>
        <taxon>Hapsidospora</taxon>
    </lineage>
</organism>
<dbReference type="EMBL" id="JPKY01000216">
    <property type="protein sequence ID" value="KFH40395.1"/>
    <property type="molecule type" value="Genomic_DNA"/>
</dbReference>
<feature type="compositionally biased region" description="Polar residues" evidence="3">
    <location>
        <begin position="1"/>
        <end position="25"/>
    </location>
</feature>
<name>A0A086STG3_HAPC1</name>
<dbReference type="InterPro" id="IPR022237">
    <property type="entry name" value="PsiD-like"/>
</dbReference>
<evidence type="ECO:0000256" key="1">
    <source>
        <dbReference type="ARBA" id="ARBA00022793"/>
    </source>
</evidence>